<keyword evidence="5 7" id="KW-1133">Transmembrane helix</keyword>
<evidence type="ECO:0000256" key="1">
    <source>
        <dbReference type="ARBA" id="ARBA00004651"/>
    </source>
</evidence>
<evidence type="ECO:0008006" key="10">
    <source>
        <dbReference type="Google" id="ProtNLM"/>
    </source>
</evidence>
<sequence length="234" mass="23825">MTHLEIPDGVIPWPYLLLGFVVTGLIVLWASRQVPRAEAAARVPRVAALAALMVLGQSVPLGFIPFHLNLTVLAGILLGPALGVLAAVTVNIVLALMGHGGVTVIGLNSLVLVTETVLGSVAFTGLRRRLAPGLAAAAAAGVTLALSLALILGVARLAGAQPWQVIHVEEAGEEHGEATPEPAAGEPGQSIRTFLAATVPVFLIGAGIESAVTGAVTGYIARVRPDLLGLPGLR</sequence>
<dbReference type="RefSeq" id="WP_264842340.1">
    <property type="nucleotide sequence ID" value="NZ_AP025628.1"/>
</dbReference>
<dbReference type="PANTHER" id="PTHR34229">
    <property type="entry name" value="METAL TRANSPORT PROTEIN HI_1621-RELATED"/>
    <property type="match status" value="1"/>
</dbReference>
<comment type="subcellular location">
    <subcellularLocation>
        <location evidence="1">Cell membrane</location>
        <topology evidence="1">Multi-pass membrane protein</topology>
    </subcellularLocation>
</comment>
<evidence type="ECO:0000256" key="6">
    <source>
        <dbReference type="ARBA" id="ARBA00023136"/>
    </source>
</evidence>
<keyword evidence="4 7" id="KW-0812">Transmembrane</keyword>
<dbReference type="EMBL" id="AP025628">
    <property type="protein sequence ID" value="BDG61710.1"/>
    <property type="molecule type" value="Genomic_DNA"/>
</dbReference>
<proteinExistence type="predicted"/>
<evidence type="ECO:0000313" key="8">
    <source>
        <dbReference type="EMBL" id="BDG61710.1"/>
    </source>
</evidence>
<dbReference type="AlphaFoldDB" id="A0AA35CLU6"/>
<keyword evidence="6 7" id="KW-0472">Membrane</keyword>
<keyword evidence="2" id="KW-0813">Transport</keyword>
<dbReference type="KEGG" id="cmic:caldi_28000"/>
<dbReference type="InterPro" id="IPR002751">
    <property type="entry name" value="CbiM/NikMN"/>
</dbReference>
<feature type="transmembrane region" description="Helical" evidence="7">
    <location>
        <begin position="72"/>
        <end position="97"/>
    </location>
</feature>
<dbReference type="PANTHER" id="PTHR34229:SF1">
    <property type="entry name" value="METAL TRANSPORT PROTEIN HI_1621-RELATED"/>
    <property type="match status" value="1"/>
</dbReference>
<feature type="transmembrane region" description="Helical" evidence="7">
    <location>
        <begin position="43"/>
        <end position="66"/>
    </location>
</feature>
<evidence type="ECO:0000256" key="7">
    <source>
        <dbReference type="SAM" id="Phobius"/>
    </source>
</evidence>
<dbReference type="GO" id="GO:0005886">
    <property type="term" value="C:plasma membrane"/>
    <property type="evidence" value="ECO:0007669"/>
    <property type="project" value="UniProtKB-SubCell"/>
</dbReference>
<evidence type="ECO:0000256" key="4">
    <source>
        <dbReference type="ARBA" id="ARBA00022692"/>
    </source>
</evidence>
<evidence type="ECO:0000313" key="9">
    <source>
        <dbReference type="Proteomes" id="UP001163687"/>
    </source>
</evidence>
<accession>A0AA35CLU6</accession>
<evidence type="ECO:0000256" key="2">
    <source>
        <dbReference type="ARBA" id="ARBA00022448"/>
    </source>
</evidence>
<evidence type="ECO:0000256" key="3">
    <source>
        <dbReference type="ARBA" id="ARBA00022475"/>
    </source>
</evidence>
<keyword evidence="3" id="KW-1003">Cell membrane</keyword>
<evidence type="ECO:0000256" key="5">
    <source>
        <dbReference type="ARBA" id="ARBA00022989"/>
    </source>
</evidence>
<reference evidence="8" key="1">
    <citation type="submission" date="2022-03" db="EMBL/GenBank/DDBJ databases">
        <title>Complete genome sequence of Caldinitratiruptor microaerophilus.</title>
        <authorList>
            <person name="Mukaiyama R."/>
            <person name="Nishiyama T."/>
            <person name="Ueda K."/>
        </authorList>
    </citation>
    <scope>NUCLEOTIDE SEQUENCE</scope>
    <source>
        <strain evidence="8">JCM 16183</strain>
    </source>
</reference>
<feature type="transmembrane region" description="Helical" evidence="7">
    <location>
        <begin position="12"/>
        <end position="31"/>
    </location>
</feature>
<dbReference type="GO" id="GO:0000041">
    <property type="term" value="P:transition metal ion transport"/>
    <property type="evidence" value="ECO:0007669"/>
    <property type="project" value="InterPro"/>
</dbReference>
<dbReference type="Gene3D" id="1.10.1760.20">
    <property type="match status" value="1"/>
</dbReference>
<dbReference type="Proteomes" id="UP001163687">
    <property type="component" value="Chromosome"/>
</dbReference>
<keyword evidence="9" id="KW-1185">Reference proteome</keyword>
<protein>
    <recommendedName>
        <fullName evidence="10">Cobalt/nickel transport system permease protein</fullName>
    </recommendedName>
</protein>
<feature type="transmembrane region" description="Helical" evidence="7">
    <location>
        <begin position="130"/>
        <end position="155"/>
    </location>
</feature>
<organism evidence="8 9">
    <name type="scientific">Caldinitratiruptor microaerophilus</name>
    <dbReference type="NCBI Taxonomy" id="671077"/>
    <lineage>
        <taxon>Bacteria</taxon>
        <taxon>Bacillati</taxon>
        <taxon>Bacillota</taxon>
        <taxon>Clostridia</taxon>
        <taxon>Eubacteriales</taxon>
        <taxon>Symbiobacteriaceae</taxon>
        <taxon>Caldinitratiruptor</taxon>
    </lineage>
</organism>
<name>A0AA35CLU6_9FIRM</name>
<dbReference type="Pfam" id="PF01891">
    <property type="entry name" value="CbiM"/>
    <property type="match status" value="1"/>
</dbReference>
<feature type="transmembrane region" description="Helical" evidence="7">
    <location>
        <begin position="104"/>
        <end position="124"/>
    </location>
</feature>
<gene>
    <name evidence="8" type="ORF">caldi_28000</name>
</gene>